<sequence length="682" mass="76137">MWSDLSPIRDMITPREIARAGLSLKDSVYDVIENGNWKWPADWLPKYPTLFTLQVPILHDMNDTLVWRDLDGFLGFVAADLFRVFAAVMEMNPSNGDKSTKQDDATSVSNDQNQVDSSKYTGSINTESSLLANAPILKSILKRAVRNVPGKTTNLSKLNVEVECSNIDGGKGTNDDTTSTLDAGFIGNIAAKVKSVDGKIVGRDGKLLKPCRKVTFADQVDDGSNEQLKGDEAAQGMLADDATRGKLSQAGHVPRVSVYSNTNQQSHVNVESGNAKDVGKSSSEELCMRVFKGWDWTSNGSLCSSGSRIVLGWNVDVVDLNVIAMTDQVVHTFIRFKADKKELFCSFVYAHNRYTHRRPLSDNLGLHNQLVRNRPWCVLGDFNSALNLEDKIEGSSVIDIAMREFKECVDANELVDINRSGLQFTWTQKPRGLDGTLRKIDRILDNIGFLDSFVGAHAIFQPYCVSDHSPAILHIPTMCKFKPRPFKFSNILVQNSRFKQQVQECWGTSVSAFHMFKVVSKLKALKKPFRRMLFREGEAVYACVGLVVWCLLVHGSLVPSMVAIIGGSANVMCLTPLCDHGRRLVQVRICWKLPRLIFEQEPNKLDLHKMNLTSTLPNPCTNDEQRSSQTITTITIMTYITPPRSEDRHTLETGLLNPTCITQNIYHERTAATITIKVFKTE</sequence>
<protein>
    <submittedName>
        <fullName evidence="2">RNA-directed DNA polymerase, eukaryota, Reverse transcriptase zinc-binding domain protein</fullName>
    </submittedName>
</protein>
<dbReference type="STRING" id="35608.A0A2U1NNZ4"/>
<feature type="region of interest" description="Disordered" evidence="1">
    <location>
        <begin position="93"/>
        <end position="121"/>
    </location>
</feature>
<accession>A0A2U1NNZ4</accession>
<dbReference type="PANTHER" id="PTHR33710:SF71">
    <property type="entry name" value="ENDONUCLEASE_EXONUCLEASE_PHOSPHATASE DOMAIN-CONTAINING PROTEIN"/>
    <property type="match status" value="1"/>
</dbReference>
<dbReference type="Gene3D" id="3.60.10.10">
    <property type="entry name" value="Endonuclease/exonuclease/phosphatase"/>
    <property type="match status" value="1"/>
</dbReference>
<reference evidence="2 3" key="1">
    <citation type="journal article" date="2018" name="Mol. Plant">
        <title>The genome of Artemisia annua provides insight into the evolution of Asteraceae family and artemisinin biosynthesis.</title>
        <authorList>
            <person name="Shen Q."/>
            <person name="Zhang L."/>
            <person name="Liao Z."/>
            <person name="Wang S."/>
            <person name="Yan T."/>
            <person name="Shi P."/>
            <person name="Liu M."/>
            <person name="Fu X."/>
            <person name="Pan Q."/>
            <person name="Wang Y."/>
            <person name="Lv Z."/>
            <person name="Lu X."/>
            <person name="Zhang F."/>
            <person name="Jiang W."/>
            <person name="Ma Y."/>
            <person name="Chen M."/>
            <person name="Hao X."/>
            <person name="Li L."/>
            <person name="Tang Y."/>
            <person name="Lv G."/>
            <person name="Zhou Y."/>
            <person name="Sun X."/>
            <person name="Brodelius P.E."/>
            <person name="Rose J.K.C."/>
            <person name="Tang K."/>
        </authorList>
    </citation>
    <scope>NUCLEOTIDE SEQUENCE [LARGE SCALE GENOMIC DNA]</scope>
    <source>
        <strain evidence="3">cv. Huhao1</strain>
        <tissue evidence="2">Leaf</tissue>
    </source>
</reference>
<dbReference type="SUPFAM" id="SSF56219">
    <property type="entry name" value="DNase I-like"/>
    <property type="match status" value="1"/>
</dbReference>
<dbReference type="AlphaFoldDB" id="A0A2U1NNZ4"/>
<evidence type="ECO:0000313" key="2">
    <source>
        <dbReference type="EMBL" id="PWA75222.1"/>
    </source>
</evidence>
<dbReference type="OrthoDB" id="1932741at2759"/>
<evidence type="ECO:0000256" key="1">
    <source>
        <dbReference type="SAM" id="MobiDB-lite"/>
    </source>
</evidence>
<keyword evidence="2" id="KW-0695">RNA-directed DNA polymerase</keyword>
<dbReference type="PANTHER" id="PTHR33710">
    <property type="entry name" value="BNAC02G09200D PROTEIN"/>
    <property type="match status" value="1"/>
</dbReference>
<gene>
    <name evidence="2" type="ORF">CTI12_AA245920</name>
</gene>
<dbReference type="InterPro" id="IPR036691">
    <property type="entry name" value="Endo/exonu/phosph_ase_sf"/>
</dbReference>
<dbReference type="EMBL" id="PKPP01002446">
    <property type="protein sequence ID" value="PWA75222.1"/>
    <property type="molecule type" value="Genomic_DNA"/>
</dbReference>
<proteinExistence type="predicted"/>
<organism evidence="2 3">
    <name type="scientific">Artemisia annua</name>
    <name type="common">Sweet wormwood</name>
    <dbReference type="NCBI Taxonomy" id="35608"/>
    <lineage>
        <taxon>Eukaryota</taxon>
        <taxon>Viridiplantae</taxon>
        <taxon>Streptophyta</taxon>
        <taxon>Embryophyta</taxon>
        <taxon>Tracheophyta</taxon>
        <taxon>Spermatophyta</taxon>
        <taxon>Magnoliopsida</taxon>
        <taxon>eudicotyledons</taxon>
        <taxon>Gunneridae</taxon>
        <taxon>Pentapetalae</taxon>
        <taxon>asterids</taxon>
        <taxon>campanulids</taxon>
        <taxon>Asterales</taxon>
        <taxon>Asteraceae</taxon>
        <taxon>Asteroideae</taxon>
        <taxon>Anthemideae</taxon>
        <taxon>Artemisiinae</taxon>
        <taxon>Artemisia</taxon>
    </lineage>
</organism>
<keyword evidence="3" id="KW-1185">Reference proteome</keyword>
<evidence type="ECO:0000313" key="3">
    <source>
        <dbReference type="Proteomes" id="UP000245207"/>
    </source>
</evidence>
<keyword evidence="2" id="KW-0808">Transferase</keyword>
<name>A0A2U1NNZ4_ARTAN</name>
<feature type="compositionally biased region" description="Polar residues" evidence="1">
    <location>
        <begin position="105"/>
        <end position="121"/>
    </location>
</feature>
<dbReference type="Proteomes" id="UP000245207">
    <property type="component" value="Unassembled WGS sequence"/>
</dbReference>
<dbReference type="GO" id="GO:0003964">
    <property type="term" value="F:RNA-directed DNA polymerase activity"/>
    <property type="evidence" value="ECO:0007669"/>
    <property type="project" value="UniProtKB-KW"/>
</dbReference>
<comment type="caution">
    <text evidence="2">The sequence shown here is derived from an EMBL/GenBank/DDBJ whole genome shotgun (WGS) entry which is preliminary data.</text>
</comment>
<keyword evidence="2" id="KW-0548">Nucleotidyltransferase</keyword>